<dbReference type="InterPro" id="IPR040841">
    <property type="entry name" value="Luciferase_dom"/>
</dbReference>
<dbReference type="PANTHER" id="PTHR38695:SF1">
    <property type="entry name" value="AMINO ACID PERMEASE_ SLC12A DOMAIN-CONTAINING PROTEIN"/>
    <property type="match status" value="1"/>
</dbReference>
<evidence type="ECO:0000313" key="3">
    <source>
        <dbReference type="Proteomes" id="UP001596119"/>
    </source>
</evidence>
<reference evidence="3" key="1">
    <citation type="journal article" date="2019" name="Int. J. Syst. Evol. Microbiol.">
        <title>The Global Catalogue of Microorganisms (GCM) 10K type strain sequencing project: providing services to taxonomists for standard genome sequencing and annotation.</title>
        <authorList>
            <consortium name="The Broad Institute Genomics Platform"/>
            <consortium name="The Broad Institute Genome Sequencing Center for Infectious Disease"/>
            <person name="Wu L."/>
            <person name="Ma J."/>
        </authorList>
    </citation>
    <scope>NUCLEOTIDE SEQUENCE [LARGE SCALE GENOMIC DNA]</scope>
    <source>
        <strain evidence="3">CGMCC 4.7397</strain>
    </source>
</reference>
<evidence type="ECO:0000259" key="1">
    <source>
        <dbReference type="Pfam" id="PF17648"/>
    </source>
</evidence>
<proteinExistence type="predicted"/>
<feature type="domain" description="Luciferase" evidence="1">
    <location>
        <begin position="143"/>
        <end position="210"/>
    </location>
</feature>
<dbReference type="InterPro" id="IPR048273">
    <property type="entry name" value="Luciferase"/>
</dbReference>
<dbReference type="PANTHER" id="PTHR38695">
    <property type="entry name" value="AMINO ACID PERMEASE_ SLC12A DOMAIN-CONTAINING PROTEIN"/>
    <property type="match status" value="1"/>
</dbReference>
<protein>
    <recommendedName>
        <fullName evidence="1">Luciferase domain-containing protein</fullName>
    </recommendedName>
</protein>
<dbReference type="RefSeq" id="WP_379569445.1">
    <property type="nucleotide sequence ID" value="NZ_JBHSQK010000071.1"/>
</dbReference>
<dbReference type="EMBL" id="JBHSQK010000071">
    <property type="protein sequence ID" value="MFC5951466.1"/>
    <property type="molecule type" value="Genomic_DNA"/>
</dbReference>
<accession>A0ABW1ICQ9</accession>
<gene>
    <name evidence="2" type="ORF">ACFQH9_24665</name>
</gene>
<name>A0ABW1ICQ9_9PSEU</name>
<dbReference type="Pfam" id="PF17648">
    <property type="entry name" value="Luciferase"/>
    <property type="match status" value="1"/>
</dbReference>
<comment type="caution">
    <text evidence="2">The sequence shown here is derived from an EMBL/GenBank/DDBJ whole genome shotgun (WGS) entry which is preliminary data.</text>
</comment>
<organism evidence="2 3">
    <name type="scientific">Pseudonocardia lutea</name>
    <dbReference type="NCBI Taxonomy" id="2172015"/>
    <lineage>
        <taxon>Bacteria</taxon>
        <taxon>Bacillati</taxon>
        <taxon>Actinomycetota</taxon>
        <taxon>Actinomycetes</taxon>
        <taxon>Pseudonocardiales</taxon>
        <taxon>Pseudonocardiaceae</taxon>
        <taxon>Pseudonocardia</taxon>
    </lineage>
</organism>
<evidence type="ECO:0000313" key="2">
    <source>
        <dbReference type="EMBL" id="MFC5951466.1"/>
    </source>
</evidence>
<sequence length="212" mass="22830">MSTTRRSGVAGVVVGAAAAGIGWAARDYRRWKALGPGGVPANPVGWLAVSGMRLRAREPYAWRQAGSGDVDRALLTLPSRAGERPEVGPYPVPHRVLTQHADQARVAALQDVVEELAAREGLEMRTSGWEKHHPALWHVGGPEIGHVRPADGSMHVALSPLDARVVVARRWGEFHPLAGVMLGLPEGYVLLYPPRNDAEIGHLRSILEAAAR</sequence>
<keyword evidence="3" id="KW-1185">Reference proteome</keyword>
<dbReference type="Proteomes" id="UP001596119">
    <property type="component" value="Unassembled WGS sequence"/>
</dbReference>